<protein>
    <recommendedName>
        <fullName evidence="3">Metal-binding protein</fullName>
    </recommendedName>
</protein>
<name>A0A3D9SSX1_9ACTN</name>
<reference evidence="1 2" key="1">
    <citation type="submission" date="2018-08" db="EMBL/GenBank/DDBJ databases">
        <title>Sequencing the genomes of 1000 actinobacteria strains.</title>
        <authorList>
            <person name="Klenk H.-P."/>
        </authorList>
    </citation>
    <scope>NUCLEOTIDE SEQUENCE [LARGE SCALE GENOMIC DNA]</scope>
    <source>
        <strain evidence="1 2">DSM 43927</strain>
    </source>
</reference>
<proteinExistence type="predicted"/>
<evidence type="ECO:0000313" key="1">
    <source>
        <dbReference type="EMBL" id="REE99076.1"/>
    </source>
</evidence>
<comment type="caution">
    <text evidence="1">The sequence shown here is derived from an EMBL/GenBank/DDBJ whole genome shotgun (WGS) entry which is preliminary data.</text>
</comment>
<dbReference type="EMBL" id="QTTT01000001">
    <property type="protein sequence ID" value="REE99076.1"/>
    <property type="molecule type" value="Genomic_DNA"/>
</dbReference>
<dbReference type="AlphaFoldDB" id="A0A3D9SSX1"/>
<dbReference type="Proteomes" id="UP000256661">
    <property type="component" value="Unassembled WGS sequence"/>
</dbReference>
<evidence type="ECO:0000313" key="2">
    <source>
        <dbReference type="Proteomes" id="UP000256661"/>
    </source>
</evidence>
<accession>A0A3D9SSX1</accession>
<sequence>MSHESRKALTRIDPRAPLVLDLRALNRRPGSMRELTSTVPAPADLGTEMVGVPEGADIELDLRLESVLEGVLVTGTARMPLTGECARCLDPLEDSFDAEFQELYVYTDTRSGVEAGEDERRVEDDLIDLEPVLRDTVVLALPLSPLCRDDCPGLCPDCGVRLADAGPDHHHDVVDPRWAALQGLTDLRDGKQEG</sequence>
<gene>
    <name evidence="1" type="ORF">DFJ69_4581</name>
</gene>
<keyword evidence="2" id="KW-1185">Reference proteome</keyword>
<evidence type="ECO:0008006" key="3">
    <source>
        <dbReference type="Google" id="ProtNLM"/>
    </source>
</evidence>
<organism evidence="1 2">
    <name type="scientific">Thermomonospora umbrina</name>
    <dbReference type="NCBI Taxonomy" id="111806"/>
    <lineage>
        <taxon>Bacteria</taxon>
        <taxon>Bacillati</taxon>
        <taxon>Actinomycetota</taxon>
        <taxon>Actinomycetes</taxon>
        <taxon>Streptosporangiales</taxon>
        <taxon>Thermomonosporaceae</taxon>
        <taxon>Thermomonospora</taxon>
    </lineage>
</organism>
<dbReference type="RefSeq" id="WP_116024438.1">
    <property type="nucleotide sequence ID" value="NZ_QTTT01000001.1"/>
</dbReference>
<dbReference type="PANTHER" id="PTHR34374:SF1">
    <property type="entry name" value="LARGE RIBOSOMAL RNA SUBUNIT ACCUMULATION PROTEIN YCED HOMOLOG 1, CHLOROPLASTIC"/>
    <property type="match status" value="1"/>
</dbReference>
<dbReference type="Pfam" id="PF02620">
    <property type="entry name" value="YceD"/>
    <property type="match status" value="1"/>
</dbReference>
<dbReference type="PANTHER" id="PTHR34374">
    <property type="entry name" value="LARGE RIBOSOMAL RNA SUBUNIT ACCUMULATION PROTEIN YCED HOMOLOG 1, CHLOROPLASTIC"/>
    <property type="match status" value="1"/>
</dbReference>
<dbReference type="OrthoDB" id="9790372at2"/>
<dbReference type="InterPro" id="IPR003772">
    <property type="entry name" value="YceD"/>
</dbReference>